<feature type="domain" description="Protein kinase" evidence="24">
    <location>
        <begin position="704"/>
        <end position="974"/>
    </location>
</feature>
<dbReference type="FunFam" id="3.80.10.10:FF:000111">
    <property type="entry name" value="LRR receptor-like serine/threonine-protein kinase ERECTA"/>
    <property type="match status" value="1"/>
</dbReference>
<feature type="transmembrane region" description="Helical" evidence="22">
    <location>
        <begin position="638"/>
        <end position="662"/>
    </location>
</feature>
<dbReference type="Proteomes" id="UP001168098">
    <property type="component" value="Unassembled WGS sequence"/>
</dbReference>
<keyword evidence="6" id="KW-0597">Phosphoprotein</keyword>
<keyword evidence="11" id="KW-0677">Repeat</keyword>
<dbReference type="Gene3D" id="3.80.10.10">
    <property type="entry name" value="Ribonuclease Inhibitor"/>
    <property type="match status" value="6"/>
</dbReference>
<evidence type="ECO:0000313" key="26">
    <source>
        <dbReference type="Proteomes" id="UP001168098"/>
    </source>
</evidence>
<keyword evidence="16 22" id="KW-0472">Membrane</keyword>
<dbReference type="InterPro" id="IPR032675">
    <property type="entry name" value="LRR_dom_sf"/>
</dbReference>
<accession>A0AA38YUD2</accession>
<evidence type="ECO:0000256" key="13">
    <source>
        <dbReference type="ARBA" id="ARBA00022777"/>
    </source>
</evidence>
<evidence type="ECO:0000256" key="23">
    <source>
        <dbReference type="SAM" id="SignalP"/>
    </source>
</evidence>
<evidence type="ECO:0000256" key="7">
    <source>
        <dbReference type="ARBA" id="ARBA00022614"/>
    </source>
</evidence>
<dbReference type="InterPro" id="IPR011009">
    <property type="entry name" value="Kinase-like_dom_sf"/>
</dbReference>
<dbReference type="FunFam" id="3.80.10.10:FF:000095">
    <property type="entry name" value="LRR receptor-like serine/threonine-protein kinase GSO1"/>
    <property type="match status" value="1"/>
</dbReference>
<name>A0AA38YUD2_VITRO</name>
<dbReference type="InterPro" id="IPR051420">
    <property type="entry name" value="Ser_Thr_Kinases_DiverseReg"/>
</dbReference>
<evidence type="ECO:0000256" key="6">
    <source>
        <dbReference type="ARBA" id="ARBA00022553"/>
    </source>
</evidence>
<keyword evidence="17" id="KW-0675">Receptor</keyword>
<evidence type="ECO:0000313" key="25">
    <source>
        <dbReference type="EMBL" id="KAJ9676804.1"/>
    </source>
</evidence>
<comment type="catalytic activity">
    <reaction evidence="20">
        <text>L-seryl-[protein] + ATP = O-phospho-L-seryl-[protein] + ADP + H(+)</text>
        <dbReference type="Rhea" id="RHEA:17989"/>
        <dbReference type="Rhea" id="RHEA-COMP:9863"/>
        <dbReference type="Rhea" id="RHEA-COMP:11604"/>
        <dbReference type="ChEBI" id="CHEBI:15378"/>
        <dbReference type="ChEBI" id="CHEBI:29999"/>
        <dbReference type="ChEBI" id="CHEBI:30616"/>
        <dbReference type="ChEBI" id="CHEBI:83421"/>
        <dbReference type="ChEBI" id="CHEBI:456216"/>
        <dbReference type="EC" id="2.7.11.1"/>
    </reaction>
</comment>
<feature type="signal peptide" evidence="23">
    <location>
        <begin position="1"/>
        <end position="36"/>
    </location>
</feature>
<dbReference type="InterPro" id="IPR001611">
    <property type="entry name" value="Leu-rich_rpt"/>
</dbReference>
<evidence type="ECO:0000256" key="11">
    <source>
        <dbReference type="ARBA" id="ARBA00022737"/>
    </source>
</evidence>
<evidence type="ECO:0000256" key="21">
    <source>
        <dbReference type="PROSITE-ProRule" id="PRU10141"/>
    </source>
</evidence>
<keyword evidence="8" id="KW-0808">Transferase</keyword>
<dbReference type="AlphaFoldDB" id="A0AA38YUD2"/>
<dbReference type="InterPro" id="IPR003591">
    <property type="entry name" value="Leu-rich_rpt_typical-subtyp"/>
</dbReference>
<dbReference type="PROSITE" id="PS51450">
    <property type="entry name" value="LRR"/>
    <property type="match status" value="1"/>
</dbReference>
<dbReference type="FunFam" id="3.30.200.20:FF:000309">
    <property type="entry name" value="Leucine-rich repeat receptor protein kinase MSP1"/>
    <property type="match status" value="1"/>
</dbReference>
<evidence type="ECO:0000256" key="1">
    <source>
        <dbReference type="ARBA" id="ARBA00004251"/>
    </source>
</evidence>
<dbReference type="Pfam" id="PF00560">
    <property type="entry name" value="LRR_1"/>
    <property type="match status" value="5"/>
</dbReference>
<evidence type="ECO:0000256" key="8">
    <source>
        <dbReference type="ARBA" id="ARBA00022679"/>
    </source>
</evidence>
<dbReference type="PROSITE" id="PS50011">
    <property type="entry name" value="PROTEIN_KINASE_DOM"/>
    <property type="match status" value="1"/>
</dbReference>
<dbReference type="SMART" id="SM00369">
    <property type="entry name" value="LRR_TYP"/>
    <property type="match status" value="9"/>
</dbReference>
<dbReference type="Gene3D" id="1.10.510.10">
    <property type="entry name" value="Transferase(Phosphotransferase) domain 1"/>
    <property type="match status" value="1"/>
</dbReference>
<dbReference type="Gene3D" id="3.30.200.20">
    <property type="entry name" value="Phosphorylase Kinase, domain 1"/>
    <property type="match status" value="1"/>
</dbReference>
<keyword evidence="15 22" id="KW-1133">Transmembrane helix</keyword>
<dbReference type="SUPFAM" id="SSF52047">
    <property type="entry name" value="RNI-like"/>
    <property type="match status" value="1"/>
</dbReference>
<dbReference type="EMBL" id="JARBHA010000017">
    <property type="protein sequence ID" value="KAJ9676804.1"/>
    <property type="molecule type" value="Genomic_DNA"/>
</dbReference>
<evidence type="ECO:0000256" key="14">
    <source>
        <dbReference type="ARBA" id="ARBA00022840"/>
    </source>
</evidence>
<dbReference type="GO" id="GO:0005524">
    <property type="term" value="F:ATP binding"/>
    <property type="evidence" value="ECO:0007669"/>
    <property type="project" value="UniProtKB-UniRule"/>
</dbReference>
<evidence type="ECO:0000256" key="3">
    <source>
        <dbReference type="ARBA" id="ARBA00012513"/>
    </source>
</evidence>
<keyword evidence="5" id="KW-0723">Serine/threonine-protein kinase</keyword>
<dbReference type="GO" id="GO:0099402">
    <property type="term" value="P:plant organ development"/>
    <property type="evidence" value="ECO:0007669"/>
    <property type="project" value="UniProtKB-ARBA"/>
</dbReference>
<sequence length="974" mass="107019">MHYINQNHGILNLEENALPCFLLLWIMLVCSDSVSSHSNEETQALLKWKATLLNQNLLLWSLHPNNITNSSAQPGTATRTPCKWFGISCKAGSVIRLNLTDLGLIGTLQDFSFSSFPNLAYFDINMNKLSGPIPPQIGFLSMLKYLDLSTNQFSGRIPSEFGLLTNIEVLHLVENQLNGSTPHEIGQLKSLCDLSLYTNKLEGLIPASLSNLSNLTNLYLDENQLSGLIPPEMGNLTKLVELCLNANNLTGQFKKSNFHLQNLSLSSNYLSGPIPMSLGDLSGLKSLQLFDNQLSGPIPQEIGNLRSLVDLQISQNQLNGSIPTSLGNLINLEILYLRDNKLSCSIPPEIGKLHKLVELEIDTNQLSGFLPEGICQGGSLENFTVFDNFLLSPIPESLKNCPSLARARLQGNQLTGNISEAFGVCPNLYHINLSNKFYGELSQNWGRCHKLRWLDIAGNNITGSIPADFGISTQLTVLNLSSNHLVGEIPKKLGSIEWSIPEHLGNCLDLNYLNLSNNKLSHGIPVQMGKLSHLSLLDLSHNLLTGEIPPQIQGLQSLEKLNLSHNNLSGIIPKAFEDMHGLWQVDISYNDLQGSIPNSEAFQNVTIEVLQGNKGLCGSVKGLQPCENRSATKGTHKAVFIIIFSLLGALLLLSAFIGISLISQGRRNAKMEKAGDVQTENLFSISTFDGRTTCEAIIEATKDFDPMYCIGEGGHGSVYKAELPSGNIVAVKKLHRFDIDMAHQKDFVNEIRALTEIKHRNIVKLLGFCSHSRHSFLVYEYLERGSLGTILSKELEAKEVGWGTRVNIIKGVAHALSYLHHDCVPPIAHRDISSNNVLLDSKYEAHVPDFGTAKFLKLDSSNWSTLAGTFGYVAPELAYTMKVTEKCDVYSFGVLALEVIRGRHPGDLISSLSASPGKDNVVLKDVLDPRLPPPTLRDEAEVMFIIQLATACLNGGPQSRPTMQMVSQMLSQRI</sequence>
<keyword evidence="7" id="KW-0433">Leucine-rich repeat</keyword>
<evidence type="ECO:0000256" key="12">
    <source>
        <dbReference type="ARBA" id="ARBA00022741"/>
    </source>
</evidence>
<organism evidence="25 26">
    <name type="scientific">Vitis rotundifolia</name>
    <name type="common">Muscadine grape</name>
    <dbReference type="NCBI Taxonomy" id="103349"/>
    <lineage>
        <taxon>Eukaryota</taxon>
        <taxon>Viridiplantae</taxon>
        <taxon>Streptophyta</taxon>
        <taxon>Embryophyta</taxon>
        <taxon>Tracheophyta</taxon>
        <taxon>Spermatophyta</taxon>
        <taxon>Magnoliopsida</taxon>
        <taxon>eudicotyledons</taxon>
        <taxon>Gunneridae</taxon>
        <taxon>Pentapetalae</taxon>
        <taxon>rosids</taxon>
        <taxon>Vitales</taxon>
        <taxon>Vitaceae</taxon>
        <taxon>Viteae</taxon>
        <taxon>Vitis</taxon>
    </lineage>
</organism>
<evidence type="ECO:0000256" key="4">
    <source>
        <dbReference type="ARBA" id="ARBA00022475"/>
    </source>
</evidence>
<dbReference type="FunFam" id="1.10.510.10:FF:000445">
    <property type="entry name" value="MDIS1-interacting receptor like kinase 2"/>
    <property type="match status" value="1"/>
</dbReference>
<evidence type="ECO:0000256" key="20">
    <source>
        <dbReference type="ARBA" id="ARBA00048679"/>
    </source>
</evidence>
<comment type="similarity">
    <text evidence="2">Belongs to the RLP family.</text>
</comment>
<dbReference type="GO" id="GO:0009653">
    <property type="term" value="P:anatomical structure morphogenesis"/>
    <property type="evidence" value="ECO:0007669"/>
    <property type="project" value="UniProtKB-ARBA"/>
</dbReference>
<dbReference type="FunFam" id="3.80.10.10:FF:000400">
    <property type="entry name" value="Nuclear pore complex protein NUP107"/>
    <property type="match status" value="1"/>
</dbReference>
<evidence type="ECO:0000256" key="9">
    <source>
        <dbReference type="ARBA" id="ARBA00022692"/>
    </source>
</evidence>
<dbReference type="SMART" id="SM00365">
    <property type="entry name" value="LRR_SD22"/>
    <property type="match status" value="4"/>
</dbReference>
<keyword evidence="18" id="KW-0325">Glycoprotein</keyword>
<proteinExistence type="inferred from homology"/>
<evidence type="ECO:0000256" key="17">
    <source>
        <dbReference type="ARBA" id="ARBA00023170"/>
    </source>
</evidence>
<dbReference type="PANTHER" id="PTHR48005">
    <property type="entry name" value="LEUCINE RICH REPEAT KINASE 2"/>
    <property type="match status" value="1"/>
</dbReference>
<dbReference type="Pfam" id="PF23598">
    <property type="entry name" value="LRR_14"/>
    <property type="match status" value="1"/>
</dbReference>
<protein>
    <recommendedName>
        <fullName evidence="3">non-specific serine/threonine protein kinase</fullName>
        <ecNumber evidence="3">2.7.11.1</ecNumber>
    </recommendedName>
</protein>
<evidence type="ECO:0000256" key="5">
    <source>
        <dbReference type="ARBA" id="ARBA00022527"/>
    </source>
</evidence>
<dbReference type="Pfam" id="PF13855">
    <property type="entry name" value="LRR_8"/>
    <property type="match status" value="2"/>
</dbReference>
<evidence type="ECO:0000259" key="24">
    <source>
        <dbReference type="PROSITE" id="PS50011"/>
    </source>
</evidence>
<dbReference type="SUPFAM" id="SSF52058">
    <property type="entry name" value="L domain-like"/>
    <property type="match status" value="1"/>
</dbReference>
<dbReference type="InterPro" id="IPR000719">
    <property type="entry name" value="Prot_kinase_dom"/>
</dbReference>
<keyword evidence="12 21" id="KW-0547">Nucleotide-binding</keyword>
<comment type="catalytic activity">
    <reaction evidence="19">
        <text>L-threonyl-[protein] + ATP = O-phospho-L-threonyl-[protein] + ADP + H(+)</text>
        <dbReference type="Rhea" id="RHEA:46608"/>
        <dbReference type="Rhea" id="RHEA-COMP:11060"/>
        <dbReference type="Rhea" id="RHEA-COMP:11605"/>
        <dbReference type="ChEBI" id="CHEBI:15378"/>
        <dbReference type="ChEBI" id="CHEBI:30013"/>
        <dbReference type="ChEBI" id="CHEBI:30616"/>
        <dbReference type="ChEBI" id="CHEBI:61977"/>
        <dbReference type="ChEBI" id="CHEBI:456216"/>
        <dbReference type="EC" id="2.7.11.1"/>
    </reaction>
</comment>
<dbReference type="EC" id="2.7.11.1" evidence="3"/>
<dbReference type="Pfam" id="PF00069">
    <property type="entry name" value="Pkinase"/>
    <property type="match status" value="1"/>
</dbReference>
<dbReference type="InterPro" id="IPR055414">
    <property type="entry name" value="LRR_R13L4/SHOC2-like"/>
</dbReference>
<evidence type="ECO:0000256" key="10">
    <source>
        <dbReference type="ARBA" id="ARBA00022729"/>
    </source>
</evidence>
<dbReference type="PANTHER" id="PTHR48005:SF95">
    <property type="entry name" value="PROTEIN KINASE DOMAIN-CONTAINING PROTEIN"/>
    <property type="match status" value="1"/>
</dbReference>
<dbReference type="InterPro" id="IPR017441">
    <property type="entry name" value="Protein_kinase_ATP_BS"/>
</dbReference>
<gene>
    <name evidence="25" type="ORF">PVL29_022020</name>
</gene>
<evidence type="ECO:0000256" key="15">
    <source>
        <dbReference type="ARBA" id="ARBA00022989"/>
    </source>
</evidence>
<evidence type="ECO:0000256" key="18">
    <source>
        <dbReference type="ARBA" id="ARBA00023180"/>
    </source>
</evidence>
<keyword evidence="10 23" id="KW-0732">Signal</keyword>
<evidence type="ECO:0000256" key="19">
    <source>
        <dbReference type="ARBA" id="ARBA00047899"/>
    </source>
</evidence>
<keyword evidence="9 22" id="KW-0812">Transmembrane</keyword>
<feature type="binding site" evidence="21">
    <location>
        <position position="733"/>
    </location>
    <ligand>
        <name>ATP</name>
        <dbReference type="ChEBI" id="CHEBI:30616"/>
    </ligand>
</feature>
<dbReference type="PROSITE" id="PS00107">
    <property type="entry name" value="PROTEIN_KINASE_ATP"/>
    <property type="match status" value="1"/>
</dbReference>
<reference evidence="25 26" key="1">
    <citation type="journal article" date="2023" name="BMC Biotechnol.">
        <title>Vitis rotundifolia cv Carlos genome sequencing.</title>
        <authorList>
            <person name="Huff M."/>
            <person name="Hulse-Kemp A."/>
            <person name="Scheffler B."/>
            <person name="Youngblood R."/>
            <person name="Simpson S."/>
            <person name="Babiker E."/>
            <person name="Staton M."/>
        </authorList>
    </citation>
    <scope>NUCLEOTIDE SEQUENCE [LARGE SCALE GENOMIC DNA]</scope>
    <source>
        <tissue evidence="25">Leaf</tissue>
    </source>
</reference>
<dbReference type="GO" id="GO:0004674">
    <property type="term" value="F:protein serine/threonine kinase activity"/>
    <property type="evidence" value="ECO:0007669"/>
    <property type="project" value="UniProtKB-KW"/>
</dbReference>
<evidence type="ECO:0000256" key="2">
    <source>
        <dbReference type="ARBA" id="ARBA00009592"/>
    </source>
</evidence>
<keyword evidence="13" id="KW-0418">Kinase</keyword>
<keyword evidence="26" id="KW-1185">Reference proteome</keyword>
<keyword evidence="4" id="KW-1003">Cell membrane</keyword>
<dbReference type="SUPFAM" id="SSF56112">
    <property type="entry name" value="Protein kinase-like (PK-like)"/>
    <property type="match status" value="1"/>
</dbReference>
<feature type="chain" id="PRO_5041242210" description="non-specific serine/threonine protein kinase" evidence="23">
    <location>
        <begin position="37"/>
        <end position="974"/>
    </location>
</feature>
<keyword evidence="14 21" id="KW-0067">ATP-binding</keyword>
<evidence type="ECO:0000256" key="16">
    <source>
        <dbReference type="ARBA" id="ARBA00023136"/>
    </source>
</evidence>
<dbReference type="GO" id="GO:0005886">
    <property type="term" value="C:plasma membrane"/>
    <property type="evidence" value="ECO:0007669"/>
    <property type="project" value="UniProtKB-SubCell"/>
</dbReference>
<dbReference type="PRINTS" id="PR00019">
    <property type="entry name" value="LEURICHRPT"/>
</dbReference>
<comment type="subcellular location">
    <subcellularLocation>
        <location evidence="1">Cell membrane</location>
        <topology evidence="1">Single-pass type I membrane protein</topology>
    </subcellularLocation>
</comment>
<comment type="caution">
    <text evidence="25">The sequence shown here is derived from an EMBL/GenBank/DDBJ whole genome shotgun (WGS) entry which is preliminary data.</text>
</comment>
<evidence type="ECO:0000256" key="22">
    <source>
        <dbReference type="SAM" id="Phobius"/>
    </source>
</evidence>